<dbReference type="KEGG" id="ccau:EG346_17120"/>
<dbReference type="Proteomes" id="UP000273270">
    <property type="component" value="Chromosome"/>
</dbReference>
<evidence type="ECO:0000313" key="2">
    <source>
        <dbReference type="EMBL" id="STC95761.1"/>
    </source>
</evidence>
<reference evidence="4" key="3">
    <citation type="submission" date="2018-11" db="EMBL/GenBank/DDBJ databases">
        <title>Proposal to divide the Flavobacteriaceae and reorganize its genera based on Amino Acid Identity values calculated from whole genome sequences.</title>
        <authorList>
            <person name="Nicholson A.C."/>
            <person name="Gulvik C.A."/>
            <person name="Whitney A.M."/>
            <person name="Humrighouse B.W."/>
            <person name="Bell M."/>
            <person name="Holmes B."/>
            <person name="Steigerwalt A.G."/>
            <person name="Villarma A."/>
            <person name="Sheth M."/>
            <person name="Batra D."/>
            <person name="Pryor J."/>
            <person name="Bernardet J.-F."/>
            <person name="Hugo C."/>
            <person name="Kampfer P."/>
            <person name="Newman J."/>
            <person name="McQuiston J.R."/>
        </authorList>
    </citation>
    <scope>NUCLEOTIDE SEQUENCE [LARGE SCALE GENOMIC DNA]</scope>
    <source>
        <strain evidence="4">G0188</strain>
    </source>
</reference>
<dbReference type="EMBL" id="CP033920">
    <property type="protein sequence ID" value="AZA49795.1"/>
    <property type="molecule type" value="Genomic_DNA"/>
</dbReference>
<accession>A0A3G6M8T2</accession>
<gene>
    <name evidence="1" type="ORF">EG346_17120</name>
    <name evidence="2" type="ORF">NCTC13533_01983</name>
</gene>
<dbReference type="EMBL" id="UFVQ01000003">
    <property type="protein sequence ID" value="STC95761.1"/>
    <property type="molecule type" value="Genomic_DNA"/>
</dbReference>
<reference evidence="1" key="2">
    <citation type="submission" date="2018-11" db="EMBL/GenBank/DDBJ databases">
        <title>Proposal to divide the Flavobacteriaceae and reorganize its genera based on Amino Acid Identity values calculated from whole genome sequences.</title>
        <authorList>
            <person name="Nicholson A.C."/>
            <person name="Gulvik C.A."/>
            <person name="Whitney A.M."/>
            <person name="Humrighouse B.W."/>
            <person name="Bell M."/>
            <person name="Holmes B."/>
            <person name="Steigerwalt A."/>
            <person name="Villarma A."/>
            <person name="Sheth M."/>
            <person name="Batra D."/>
            <person name="Pryor J."/>
            <person name="Bernardet J.-F."/>
            <person name="Hugo C."/>
            <person name="Kampfer P."/>
            <person name="Newman J."/>
            <person name="Mcquiston J.R."/>
        </authorList>
    </citation>
    <scope>NUCLEOTIDE SEQUENCE [LARGE SCALE GENOMIC DNA]</scope>
    <source>
        <strain evidence="1">G0188</strain>
    </source>
</reference>
<dbReference type="AlphaFoldDB" id="A0A376DUC1"/>
<name>A0A376DUC1_CHRCU</name>
<evidence type="ECO:0000313" key="4">
    <source>
        <dbReference type="Proteomes" id="UP000273270"/>
    </source>
</evidence>
<keyword evidence="4" id="KW-1185">Reference proteome</keyword>
<accession>A0A376DUC1</accession>
<proteinExistence type="predicted"/>
<evidence type="ECO:0000313" key="3">
    <source>
        <dbReference type="Proteomes" id="UP000255224"/>
    </source>
</evidence>
<protein>
    <submittedName>
        <fullName evidence="2">Uncharacterized protein</fullName>
    </submittedName>
</protein>
<organism evidence="2 3">
    <name type="scientific">Chryseobacterium carnipullorum</name>
    <dbReference type="NCBI Taxonomy" id="1124835"/>
    <lineage>
        <taxon>Bacteria</taxon>
        <taxon>Pseudomonadati</taxon>
        <taxon>Bacteroidota</taxon>
        <taxon>Flavobacteriia</taxon>
        <taxon>Flavobacteriales</taxon>
        <taxon>Weeksellaceae</taxon>
        <taxon>Chryseobacterium group</taxon>
        <taxon>Chryseobacterium</taxon>
    </lineage>
</organism>
<dbReference type="OrthoDB" id="9939070at2"/>
<dbReference type="RefSeq" id="WP_123880287.1">
    <property type="nucleotide sequence ID" value="NZ_CP033920.1"/>
</dbReference>
<sequence>MNDKEISIELLKLYPQYEGEYTFLQFINLFQQLRQFIPNKKRMATKITKLRLKDFDSVKDDSSGEFVFLEFNTIKMH</sequence>
<evidence type="ECO:0000313" key="1">
    <source>
        <dbReference type="EMBL" id="AZA49795.1"/>
    </source>
</evidence>
<reference evidence="2 3" key="1">
    <citation type="submission" date="2018-06" db="EMBL/GenBank/DDBJ databases">
        <authorList>
            <consortium name="Pathogen Informatics"/>
            <person name="Doyle S."/>
        </authorList>
    </citation>
    <scope>NUCLEOTIDE SEQUENCE [LARGE SCALE GENOMIC DNA]</scope>
    <source>
        <strain evidence="2 3">NCTC13533</strain>
    </source>
</reference>
<dbReference type="Proteomes" id="UP000255224">
    <property type="component" value="Unassembled WGS sequence"/>
</dbReference>